<feature type="compositionally biased region" description="Polar residues" evidence="1">
    <location>
        <begin position="22"/>
        <end position="33"/>
    </location>
</feature>
<dbReference type="CDD" id="cd00085">
    <property type="entry name" value="HNHc"/>
    <property type="match status" value="1"/>
</dbReference>
<feature type="domain" description="HNH nuclease" evidence="2">
    <location>
        <begin position="43"/>
        <end position="99"/>
    </location>
</feature>
<feature type="region of interest" description="Disordered" evidence="1">
    <location>
        <begin position="87"/>
        <end position="110"/>
    </location>
</feature>
<gene>
    <name evidence="3" type="ORF">C9I47_1517</name>
</gene>
<dbReference type="OrthoDB" id="9796565at2"/>
<dbReference type="PANTHER" id="PTHR41286">
    <property type="entry name" value="HNH NUCLEASE YAJD-RELATED"/>
    <property type="match status" value="1"/>
</dbReference>
<dbReference type="GO" id="GO:0005829">
    <property type="term" value="C:cytosol"/>
    <property type="evidence" value="ECO:0007669"/>
    <property type="project" value="TreeGrafter"/>
</dbReference>
<dbReference type="Proteomes" id="UP000249447">
    <property type="component" value="Chromosome"/>
</dbReference>
<reference evidence="3 4" key="1">
    <citation type="submission" date="2018-05" db="EMBL/GenBank/DDBJ databases">
        <title>The complete genome of Lysobacter maris HZ9B, a marine bacterium antagonistic against terrestrial plant pathogens.</title>
        <authorList>
            <person name="Zhang X.-Q."/>
        </authorList>
    </citation>
    <scope>NUCLEOTIDE SEQUENCE [LARGE SCALE GENOMIC DNA]</scope>
    <source>
        <strain evidence="3 4">HZ9B</strain>
    </source>
</reference>
<organism evidence="3 4">
    <name type="scientific">Marilutibacter maris</name>
    <dbReference type="NCBI Taxonomy" id="1605891"/>
    <lineage>
        <taxon>Bacteria</taxon>
        <taxon>Pseudomonadati</taxon>
        <taxon>Pseudomonadota</taxon>
        <taxon>Gammaproteobacteria</taxon>
        <taxon>Lysobacterales</taxon>
        <taxon>Lysobacteraceae</taxon>
        <taxon>Marilutibacter</taxon>
    </lineage>
</organism>
<dbReference type="PANTHER" id="PTHR41286:SF1">
    <property type="entry name" value="HNH NUCLEASE YAJD-RELATED"/>
    <property type="match status" value="1"/>
</dbReference>
<dbReference type="InterPro" id="IPR003615">
    <property type="entry name" value="HNH_nuc"/>
</dbReference>
<dbReference type="AlphaFoldDB" id="A0A2U9T9J8"/>
<dbReference type="RefSeq" id="WP_111266310.1">
    <property type="nucleotide sequence ID" value="NZ_CP029843.1"/>
</dbReference>
<feature type="region of interest" description="Disordered" evidence="1">
    <location>
        <begin position="1"/>
        <end position="33"/>
    </location>
</feature>
<accession>A0A2U9T9J8</accession>
<evidence type="ECO:0000256" key="1">
    <source>
        <dbReference type="SAM" id="MobiDB-lite"/>
    </source>
</evidence>
<name>A0A2U9T9J8_9GAMM</name>
<evidence type="ECO:0000313" key="3">
    <source>
        <dbReference type="EMBL" id="AWV07218.1"/>
    </source>
</evidence>
<feature type="compositionally biased region" description="Basic and acidic residues" evidence="1">
    <location>
        <begin position="96"/>
        <end position="110"/>
    </location>
</feature>
<dbReference type="KEGG" id="lmb:C9I47_1517"/>
<evidence type="ECO:0000259" key="2">
    <source>
        <dbReference type="SMART" id="SM00507"/>
    </source>
</evidence>
<evidence type="ECO:0000313" key="4">
    <source>
        <dbReference type="Proteomes" id="UP000249447"/>
    </source>
</evidence>
<proteinExistence type="predicted"/>
<protein>
    <recommendedName>
        <fullName evidence="2">HNH nuclease domain-containing protein</fullName>
    </recommendedName>
</protein>
<dbReference type="SMART" id="SM00507">
    <property type="entry name" value="HNHc"/>
    <property type="match status" value="1"/>
</dbReference>
<sequence>MAKLATLKPRVQPAPSRIATMQPGSWRTGKQSSAARGYGYRWQQYRLRFLAEHPLCVMCQAEGRVTAATIVDHKQPHRGDERLFWEPTNHQALCKPHHDGEKQREEHEQA</sequence>
<dbReference type="EMBL" id="CP029843">
    <property type="protein sequence ID" value="AWV07218.1"/>
    <property type="molecule type" value="Genomic_DNA"/>
</dbReference>
<keyword evidence="4" id="KW-1185">Reference proteome</keyword>